<protein>
    <submittedName>
        <fullName evidence="1">Uncharacterized protein</fullName>
    </submittedName>
</protein>
<organism evidence="1 2">
    <name type="scientific">Cyanobium gracile UHCC 0281</name>
    <dbReference type="NCBI Taxonomy" id="3110309"/>
    <lineage>
        <taxon>Bacteria</taxon>
        <taxon>Bacillati</taxon>
        <taxon>Cyanobacteriota</taxon>
        <taxon>Cyanophyceae</taxon>
        <taxon>Synechococcales</taxon>
        <taxon>Prochlorococcaceae</taxon>
        <taxon>Cyanobium</taxon>
    </lineage>
</organism>
<evidence type="ECO:0000313" key="2">
    <source>
        <dbReference type="Proteomes" id="UP001302329"/>
    </source>
</evidence>
<dbReference type="RefSeq" id="WP_323357613.1">
    <property type="nucleotide sequence ID" value="NZ_JAYGHY010000058.1"/>
</dbReference>
<dbReference type="EMBL" id="JAYGHY010000058">
    <property type="protein sequence ID" value="MEA5443632.1"/>
    <property type="molecule type" value="Genomic_DNA"/>
</dbReference>
<gene>
    <name evidence="1" type="ORF">VB739_13810</name>
</gene>
<reference evidence="1 2" key="1">
    <citation type="submission" date="2023-12" db="EMBL/GenBank/DDBJ databases">
        <title>Baltic Sea Cyanobacteria.</title>
        <authorList>
            <person name="Delbaje E."/>
            <person name="Fewer D.P."/>
            <person name="Shishido T.K."/>
        </authorList>
    </citation>
    <scope>NUCLEOTIDE SEQUENCE [LARGE SCALE GENOMIC DNA]</scope>
    <source>
        <strain evidence="1 2">UHCC 0281</strain>
    </source>
</reference>
<proteinExistence type="predicted"/>
<accession>A0ABU5SYN0</accession>
<sequence length="181" mass="19280">MARFPSNPQPVLRPQDLVVLLRLALPFELAPSYAALGAELGITASEAHAAVERAVVARLAVKTSDGKPQVIRTALQQFLQHGARYCFPASQGGMTRGIPTGYAASPLKEQIRPGSDPPPVWPWKNGTTRGLAFTPLYPSVPEAAARNPALGELLALFDAVRGGSAREQALAVALLEERLQP</sequence>
<keyword evidence="2" id="KW-1185">Reference proteome</keyword>
<dbReference type="Proteomes" id="UP001302329">
    <property type="component" value="Unassembled WGS sequence"/>
</dbReference>
<comment type="caution">
    <text evidence="1">The sequence shown here is derived from an EMBL/GenBank/DDBJ whole genome shotgun (WGS) entry which is preliminary data.</text>
</comment>
<name>A0ABU5SYN0_9CYAN</name>
<evidence type="ECO:0000313" key="1">
    <source>
        <dbReference type="EMBL" id="MEA5443632.1"/>
    </source>
</evidence>